<evidence type="ECO:0000313" key="1">
    <source>
        <dbReference type="EMBL" id="CAD7571182.1"/>
    </source>
</evidence>
<reference evidence="1" key="1">
    <citation type="submission" date="2020-11" db="EMBL/GenBank/DDBJ databases">
        <authorList>
            <person name="Tran Van P."/>
        </authorList>
    </citation>
    <scope>NUCLEOTIDE SEQUENCE</scope>
</reference>
<sequence length="78" mass="8909">MTRKKLPEYYVQFRADELLYNNLNVFPGNTVTFHCKLLNDDSHSFRESLDKTLQAAVLIKSVRHPVAVWVMAALADGT</sequence>
<accession>A0A7R9J1W4</accession>
<organism evidence="1">
    <name type="scientific">Timema californicum</name>
    <name type="common">California timema</name>
    <name type="synonym">Walking stick</name>
    <dbReference type="NCBI Taxonomy" id="61474"/>
    <lineage>
        <taxon>Eukaryota</taxon>
        <taxon>Metazoa</taxon>
        <taxon>Ecdysozoa</taxon>
        <taxon>Arthropoda</taxon>
        <taxon>Hexapoda</taxon>
        <taxon>Insecta</taxon>
        <taxon>Pterygota</taxon>
        <taxon>Neoptera</taxon>
        <taxon>Polyneoptera</taxon>
        <taxon>Phasmatodea</taxon>
        <taxon>Timematodea</taxon>
        <taxon>Timematoidea</taxon>
        <taxon>Timematidae</taxon>
        <taxon>Timema</taxon>
    </lineage>
</organism>
<dbReference type="EMBL" id="OE180372">
    <property type="protein sequence ID" value="CAD7571182.1"/>
    <property type="molecule type" value="Genomic_DNA"/>
</dbReference>
<dbReference type="AlphaFoldDB" id="A0A7R9J1W4"/>
<protein>
    <submittedName>
        <fullName evidence="1">(California timema) hypothetical protein</fullName>
    </submittedName>
</protein>
<name>A0A7R9J1W4_TIMCA</name>
<gene>
    <name evidence="1" type="ORF">TCMB3V08_LOCUS3862</name>
</gene>
<proteinExistence type="predicted"/>